<name>C7H9R0_FAED2</name>
<sequence length="40" mass="4735">MIGLYFYYLKSLRLLANTTIISESSDKSRIIAKIFYLLQF</sequence>
<proteinExistence type="predicted"/>
<dbReference type="EMBL" id="ACOP02000081">
    <property type="protein sequence ID" value="EEU95385.1"/>
    <property type="molecule type" value="Genomic_DNA"/>
</dbReference>
<dbReference type="AlphaFoldDB" id="C7H9R0"/>
<organism evidence="1 2">
    <name type="scientific">Faecalibacterium duncaniae (strain DSM 17677 / JCM 31915 / A2-165)</name>
    <name type="common">Faecalibacterium prausnitzii</name>
    <dbReference type="NCBI Taxonomy" id="411483"/>
    <lineage>
        <taxon>Bacteria</taxon>
        <taxon>Bacillati</taxon>
        <taxon>Bacillota</taxon>
        <taxon>Clostridia</taxon>
        <taxon>Eubacteriales</taxon>
        <taxon>Oscillospiraceae</taxon>
        <taxon>Faecalibacterium</taxon>
    </lineage>
</organism>
<dbReference type="Proteomes" id="UP000004619">
    <property type="component" value="Unassembled WGS sequence"/>
</dbReference>
<keyword evidence="2" id="KW-1185">Reference proteome</keyword>
<evidence type="ECO:0000313" key="2">
    <source>
        <dbReference type="Proteomes" id="UP000004619"/>
    </source>
</evidence>
<reference evidence="1" key="1">
    <citation type="submission" date="2009-08" db="EMBL/GenBank/DDBJ databases">
        <authorList>
            <person name="Weinstock G."/>
            <person name="Sodergren E."/>
            <person name="Clifton S."/>
            <person name="Fulton L."/>
            <person name="Fulton B."/>
            <person name="Courtney L."/>
            <person name="Fronick C."/>
            <person name="Harrison M."/>
            <person name="Strong C."/>
            <person name="Farmer C."/>
            <person name="Delahaunty K."/>
            <person name="Markovic C."/>
            <person name="Hall O."/>
            <person name="Minx P."/>
            <person name="Tomlinson C."/>
            <person name="Mitreva M."/>
            <person name="Nelson J."/>
            <person name="Hou S."/>
            <person name="Wollam A."/>
            <person name="Pepin K.H."/>
            <person name="Johnson M."/>
            <person name="Bhonagiri V."/>
            <person name="Nash W.E."/>
            <person name="Warren W."/>
            <person name="Chinwalla A."/>
            <person name="Mardis E.R."/>
            <person name="Wilson R.K."/>
        </authorList>
    </citation>
    <scope>NUCLEOTIDE SEQUENCE [LARGE SCALE GENOMIC DNA]</scope>
    <source>
        <strain evidence="1">A2-165</strain>
    </source>
</reference>
<dbReference type="STRING" id="411483.FAEPRAA2165_03063"/>
<comment type="caution">
    <text evidence="1">The sequence shown here is derived from an EMBL/GenBank/DDBJ whole genome shotgun (WGS) entry which is preliminary data.</text>
</comment>
<protein>
    <submittedName>
        <fullName evidence="1">Uncharacterized protein</fullName>
    </submittedName>
</protein>
<dbReference type="HOGENOM" id="CLU_3289949_0_0_9"/>
<accession>C7H9R0</accession>
<gene>
    <name evidence="1" type="ORF">FAEPRAA2165_03063</name>
</gene>
<evidence type="ECO:0000313" key="1">
    <source>
        <dbReference type="EMBL" id="EEU95385.1"/>
    </source>
</evidence>